<sequence length="139" mass="14999">MMTLKNTIFMKNRVQKIFSICLVFLCLNVIAKENITGPVINILVQSKIAAGCAAATSQTDLNINNVRATILGGGDMWWDLNDAQYEIPKGSYKNSLFAGALWIGGVDDGGILKVAGQTYRQGGDDFWPGPLDITTASIT</sequence>
<dbReference type="AlphaFoldDB" id="A0A382S6Q7"/>
<organism evidence="1">
    <name type="scientific">marine metagenome</name>
    <dbReference type="NCBI Taxonomy" id="408172"/>
    <lineage>
        <taxon>unclassified sequences</taxon>
        <taxon>metagenomes</taxon>
        <taxon>ecological metagenomes</taxon>
    </lineage>
</organism>
<dbReference type="EMBL" id="UINC01126839">
    <property type="protein sequence ID" value="SVD05579.1"/>
    <property type="molecule type" value="Genomic_DNA"/>
</dbReference>
<gene>
    <name evidence="1" type="ORF">METZ01_LOCUS358433</name>
</gene>
<proteinExistence type="predicted"/>
<name>A0A382S6Q7_9ZZZZ</name>
<protein>
    <submittedName>
        <fullName evidence="1">Uncharacterized protein</fullName>
    </submittedName>
</protein>
<accession>A0A382S6Q7</accession>
<evidence type="ECO:0000313" key="1">
    <source>
        <dbReference type="EMBL" id="SVD05579.1"/>
    </source>
</evidence>
<feature type="non-terminal residue" evidence="1">
    <location>
        <position position="139"/>
    </location>
</feature>
<reference evidence="1" key="1">
    <citation type="submission" date="2018-05" db="EMBL/GenBank/DDBJ databases">
        <authorList>
            <person name="Lanie J.A."/>
            <person name="Ng W.-L."/>
            <person name="Kazmierczak K.M."/>
            <person name="Andrzejewski T.M."/>
            <person name="Davidsen T.M."/>
            <person name="Wayne K.J."/>
            <person name="Tettelin H."/>
            <person name="Glass J.I."/>
            <person name="Rusch D."/>
            <person name="Podicherti R."/>
            <person name="Tsui H.-C.T."/>
            <person name="Winkler M.E."/>
        </authorList>
    </citation>
    <scope>NUCLEOTIDE SEQUENCE</scope>
</reference>